<evidence type="ECO:0000313" key="3">
    <source>
        <dbReference type="EMBL" id="KUO21503.1"/>
    </source>
</evidence>
<dbReference type="SMART" id="SM00382">
    <property type="entry name" value="AAA"/>
    <property type="match status" value="1"/>
</dbReference>
<dbReference type="EMBL" id="LMXB01000024">
    <property type="protein sequence ID" value="KUO21503.1"/>
    <property type="molecule type" value="Genomic_DNA"/>
</dbReference>
<dbReference type="InterPro" id="IPR008868">
    <property type="entry name" value="TniB"/>
</dbReference>
<feature type="domain" description="AAA+ ATPase" evidence="2">
    <location>
        <begin position="638"/>
        <end position="788"/>
    </location>
</feature>
<dbReference type="InterPro" id="IPR003593">
    <property type="entry name" value="AAA+_ATPase"/>
</dbReference>
<comment type="caution">
    <text evidence="3">The sequence shown here is derived from an EMBL/GenBank/DDBJ whole genome shotgun (WGS) entry which is preliminary data.</text>
</comment>
<dbReference type="AlphaFoldDB" id="A0A101V2Z2"/>
<dbReference type="STRING" id="909626.AQJ91_09255"/>
<evidence type="ECO:0000256" key="1">
    <source>
        <dbReference type="SAM" id="MobiDB-lite"/>
    </source>
</evidence>
<organism evidence="3 4">
    <name type="scientific">Streptomyces dysideae</name>
    <dbReference type="NCBI Taxonomy" id="909626"/>
    <lineage>
        <taxon>Bacteria</taxon>
        <taxon>Bacillati</taxon>
        <taxon>Actinomycetota</taxon>
        <taxon>Actinomycetes</taxon>
        <taxon>Kitasatosporales</taxon>
        <taxon>Streptomycetaceae</taxon>
        <taxon>Streptomyces</taxon>
    </lineage>
</organism>
<dbReference type="RefSeq" id="WP_067018344.1">
    <property type="nucleotide sequence ID" value="NZ_KQ949078.1"/>
</dbReference>
<evidence type="ECO:0000259" key="2">
    <source>
        <dbReference type="SMART" id="SM00382"/>
    </source>
</evidence>
<feature type="region of interest" description="Disordered" evidence="1">
    <location>
        <begin position="133"/>
        <end position="165"/>
    </location>
</feature>
<dbReference type="Proteomes" id="UP000053260">
    <property type="component" value="Unassembled WGS sequence"/>
</dbReference>
<dbReference type="Gene3D" id="3.40.50.300">
    <property type="entry name" value="P-loop containing nucleotide triphosphate hydrolases"/>
    <property type="match status" value="1"/>
</dbReference>
<protein>
    <recommendedName>
        <fullName evidence="2">AAA+ ATPase domain-containing protein</fullName>
    </recommendedName>
</protein>
<dbReference type="Pfam" id="PF09299">
    <property type="entry name" value="Mu-transpos_C"/>
    <property type="match status" value="1"/>
</dbReference>
<reference evidence="3 4" key="1">
    <citation type="submission" date="2015-10" db="EMBL/GenBank/DDBJ databases">
        <title>Draft genome sequence of Streptomyces sp. RV15, isolated from a marine sponge.</title>
        <authorList>
            <person name="Ruckert C."/>
            <person name="Abdelmohsen U.R."/>
            <person name="Winkler A."/>
            <person name="Hentschel U."/>
            <person name="Kalinowski J."/>
            <person name="Kampfer P."/>
            <person name="Glaeser S."/>
        </authorList>
    </citation>
    <scope>NUCLEOTIDE SEQUENCE [LARGE SCALE GENOMIC DNA]</scope>
    <source>
        <strain evidence="3 4">RV15</strain>
    </source>
</reference>
<accession>A0A101V2Z2</accession>
<keyword evidence="4" id="KW-1185">Reference proteome</keyword>
<dbReference type="InterPro" id="IPR027417">
    <property type="entry name" value="P-loop_NTPase"/>
</dbReference>
<proteinExistence type="predicted"/>
<gene>
    <name evidence="3" type="ORF">AQJ91_09255</name>
</gene>
<evidence type="ECO:0000313" key="4">
    <source>
        <dbReference type="Proteomes" id="UP000053260"/>
    </source>
</evidence>
<dbReference type="OrthoDB" id="52928at2"/>
<dbReference type="Pfam" id="PF05621">
    <property type="entry name" value="TniB"/>
    <property type="match status" value="1"/>
</dbReference>
<name>A0A101V2Z2_9ACTN</name>
<sequence length="880" mass="94521">MWPDRLAVGDRVRFDGQECTVTGVCGGRVALLDGLGATEHLDVVTLLAAEDFAFVGRSTEPDRQEAQPLPEAVLEKARWWRRHVTEVLGGVPYGAPPGTRPRSAYDPARFSLAEREEAKARELAEQGIRGASARTVRRKRQRYQQHGLAGLTDGRAGPRTPGHDPVHPRVEAVVRDLLASQLRGQHLRTEQLHDQVLTQLAVPIASGEVPRPSRAAVRRQAARLLANAARGRVGQPTAVAVGERVHLDVVELPLPASGEGRDEHLRLLVALDEATRLVTTAVVHTGHRPPLHTTLLARMCAPPGGWTHGDALLSVPPCGALRREAPSLTVRPHTLVIDGANAPGLRVLREACAHLGIHLHYAQRLRPVDRQGVERTLRRFVSLFTDHLLSAAGRAAHEAGWPPEMVQDLLDAWVAHLWPDTPVPTAPAGGAHTPRTRHETLTASAGWTPIPVPSSRLTAFLPTARRAVGSSGLRLGGRLYDSPALDPLRHAKAPGGRRRTFEVRWDPYDIRSVWLRAADDEWITAHAVPPADWSAAQRTLRHAPLESTEVYAGTGQGQGGAAATGPAAQHAVTAGGQSLQDWRKAFFSPPAPDDGTRTLPEDLRVAYHAQLPLRVPGVSSAVRRIEDVLAVNSHASGARYGVLLVGQSGTGKTTALWDAARRCATQDPDDGSVPMVYVRLAPATSPRLLLAELVRCLGVPLRGSSTTADLVVRVSEAMETARTRLVLIDEVHNLRSPSRFGTAVADVLDYLCDRVPATFAFAGIGAPHALAAEVTHAAQRRLVSVHLSALPLGADWEQVVCEAEAALRLHAHEPGSLTAQADLLHQRTGGNVGQLAFLLRAAAVRAVREGTEQLTATLLSELPLPGQAGGAECSQPVRAF</sequence>
<dbReference type="SUPFAM" id="SSF52540">
    <property type="entry name" value="P-loop containing nucleoside triphosphate hydrolases"/>
    <property type="match status" value="1"/>
</dbReference>
<dbReference type="InterPro" id="IPR015378">
    <property type="entry name" value="Transposase-like_Mu_C"/>
</dbReference>